<sequence length="187" mass="20946">MSAHAKTTLRAKREKRREKPNRLGFKLQDIVSALHISRVQLSALAAGPSSDFGIRCLQRSGKDDTRGTASLRLDIDISRGGNPKPLISALSSGWDTRKILGLEYSSLEDITLEDLSNGQTTLVFSDFDNKLFTNELDKTKLTFSPSRKFKDANQGRVITNFSYSGRRMNVALRELRKVAQQEFLIKA</sequence>
<keyword evidence="2" id="KW-1185">Reference proteome</keyword>
<dbReference type="AlphaFoldDB" id="A0A0C1C367"/>
<proteinExistence type="predicted"/>
<evidence type="ECO:0000313" key="1">
    <source>
        <dbReference type="EMBL" id="KIA75470.1"/>
    </source>
</evidence>
<name>A0A0C1C367_ASPUT</name>
<gene>
    <name evidence="1" type="ORF">HK57_00054</name>
</gene>
<protein>
    <submittedName>
        <fullName evidence="1">Uncharacterized protein</fullName>
    </submittedName>
</protein>
<reference evidence="1 2" key="1">
    <citation type="submission" date="2014-11" db="EMBL/GenBank/DDBJ databases">
        <title>Genomics derived discovery of secondary metabolites biosynthetic gene clusters in Aspergillus ustus.</title>
        <authorList>
            <person name="Pi B."/>
            <person name="Dai F."/>
            <person name="Song X."/>
            <person name="Zhu C."/>
            <person name="Li H."/>
            <person name="Yu D."/>
        </authorList>
    </citation>
    <scope>NUCLEOTIDE SEQUENCE [LARGE SCALE GENOMIC DNA]</scope>
    <source>
        <strain evidence="1 2">3.3904</strain>
    </source>
</reference>
<dbReference type="EMBL" id="JOMC01000146">
    <property type="protein sequence ID" value="KIA75470.1"/>
    <property type="molecule type" value="Genomic_DNA"/>
</dbReference>
<comment type="caution">
    <text evidence="1">The sequence shown here is derived from an EMBL/GenBank/DDBJ whole genome shotgun (WGS) entry which is preliminary data.</text>
</comment>
<accession>A0A0C1C367</accession>
<dbReference type="Proteomes" id="UP000053475">
    <property type="component" value="Unassembled WGS sequence"/>
</dbReference>
<evidence type="ECO:0000313" key="2">
    <source>
        <dbReference type="Proteomes" id="UP000053475"/>
    </source>
</evidence>
<organism evidence="1 2">
    <name type="scientific">Aspergillus ustus</name>
    <dbReference type="NCBI Taxonomy" id="40382"/>
    <lineage>
        <taxon>Eukaryota</taxon>
        <taxon>Fungi</taxon>
        <taxon>Dikarya</taxon>
        <taxon>Ascomycota</taxon>
        <taxon>Pezizomycotina</taxon>
        <taxon>Eurotiomycetes</taxon>
        <taxon>Eurotiomycetidae</taxon>
        <taxon>Eurotiales</taxon>
        <taxon>Aspergillaceae</taxon>
        <taxon>Aspergillus</taxon>
        <taxon>Aspergillus subgen. Nidulantes</taxon>
    </lineage>
</organism>